<sequence length="150" mass="16977">MKIGELAKKAGCQVETIRYYERIGLLPKPSRTEANYRDYTTEQLEQIIFIRNCRSLDMSLEEIQQLQALRNLPDESCIGINSLVDTHIQHVEARINSLQALHQQLCELRERCTAPTDAEGCGIVRQLSSAALEKVDASEEHSHVGHSHSH</sequence>
<evidence type="ECO:0000313" key="3">
    <source>
        <dbReference type="EMBL" id="WXL26830.1"/>
    </source>
</evidence>
<dbReference type="Gene3D" id="1.10.1660.10">
    <property type="match status" value="1"/>
</dbReference>
<evidence type="ECO:0000259" key="2">
    <source>
        <dbReference type="PROSITE" id="PS50937"/>
    </source>
</evidence>
<dbReference type="EMBL" id="CP148074">
    <property type="protein sequence ID" value="WXL26830.1"/>
    <property type="molecule type" value="Genomic_DNA"/>
</dbReference>
<dbReference type="SUPFAM" id="SSF46955">
    <property type="entry name" value="Putative DNA-binding domain"/>
    <property type="match status" value="1"/>
</dbReference>
<proteinExistence type="predicted"/>
<reference evidence="3 4" key="1">
    <citation type="submission" date="2024-03" db="EMBL/GenBank/DDBJ databases">
        <title>Complete genome of BD2.</title>
        <authorList>
            <person name="Cao G."/>
        </authorList>
    </citation>
    <scope>NUCLEOTIDE SEQUENCE [LARGE SCALE GENOMIC DNA]</scope>
    <source>
        <strain evidence="3 4">BD2</strain>
    </source>
</reference>
<keyword evidence="4" id="KW-1185">Reference proteome</keyword>
<dbReference type="NCBIfam" id="TIGR02047">
    <property type="entry name" value="CadR-PbrR"/>
    <property type="match status" value="1"/>
</dbReference>
<name>A0ABZ2RK85_ECTME</name>
<protein>
    <submittedName>
        <fullName evidence="3">Cd(II)/Pb(II)-responsive transcriptional regulator</fullName>
    </submittedName>
</protein>
<accession>A0ABZ2RK85</accession>
<organism evidence="3 4">
    <name type="scientific">Ectopseudomonas mendocina</name>
    <name type="common">Pseudomonas mendocina</name>
    <dbReference type="NCBI Taxonomy" id="300"/>
    <lineage>
        <taxon>Bacteria</taxon>
        <taxon>Pseudomonadati</taxon>
        <taxon>Pseudomonadota</taxon>
        <taxon>Gammaproteobacteria</taxon>
        <taxon>Pseudomonadales</taxon>
        <taxon>Pseudomonadaceae</taxon>
        <taxon>Ectopseudomonas</taxon>
    </lineage>
</organism>
<dbReference type="InterPro" id="IPR047057">
    <property type="entry name" value="MerR_fam"/>
</dbReference>
<dbReference type="PANTHER" id="PTHR30204:SF92">
    <property type="entry name" value="HTH-TYPE TRANSCRIPTIONAL REGULATOR ZNTR"/>
    <property type="match status" value="1"/>
</dbReference>
<dbReference type="SMART" id="SM00422">
    <property type="entry name" value="HTH_MERR"/>
    <property type="match status" value="1"/>
</dbReference>
<dbReference type="Proteomes" id="UP001476583">
    <property type="component" value="Chromosome"/>
</dbReference>
<dbReference type="PROSITE" id="PS50937">
    <property type="entry name" value="HTH_MERR_2"/>
    <property type="match status" value="1"/>
</dbReference>
<feature type="domain" description="HTH merR-type" evidence="2">
    <location>
        <begin position="1"/>
        <end position="69"/>
    </location>
</feature>
<dbReference type="PANTHER" id="PTHR30204">
    <property type="entry name" value="REDOX-CYCLING DRUG-SENSING TRANSCRIPTIONAL ACTIVATOR SOXR"/>
    <property type="match status" value="1"/>
</dbReference>
<dbReference type="InterPro" id="IPR000551">
    <property type="entry name" value="MerR-type_HTH_dom"/>
</dbReference>
<evidence type="ECO:0000256" key="1">
    <source>
        <dbReference type="ARBA" id="ARBA00023125"/>
    </source>
</evidence>
<evidence type="ECO:0000313" key="4">
    <source>
        <dbReference type="Proteomes" id="UP001476583"/>
    </source>
</evidence>
<gene>
    <name evidence="3" type="primary">cadR</name>
    <name evidence="3" type="ORF">WG219_04955</name>
</gene>
<dbReference type="CDD" id="cd04784">
    <property type="entry name" value="HTH_CadR-PbrR"/>
    <property type="match status" value="1"/>
</dbReference>
<dbReference type="Pfam" id="PF13411">
    <property type="entry name" value="MerR_1"/>
    <property type="match status" value="1"/>
</dbReference>
<keyword evidence="1" id="KW-0238">DNA-binding</keyword>
<dbReference type="InterPro" id="IPR011791">
    <property type="entry name" value="CadR-PbrR"/>
</dbReference>
<dbReference type="InterPro" id="IPR009061">
    <property type="entry name" value="DNA-bd_dom_put_sf"/>
</dbReference>
<dbReference type="PRINTS" id="PR00040">
    <property type="entry name" value="HTHMERR"/>
</dbReference>